<sequence length="78" mass="8285">MLGKEVIMVLGSGSGQVDLIMRALGSKARLAMRAEPWARSQRLVGIWHELECCGAQMCGFGTSNRVQGSDGDVGTGDM</sequence>
<reference evidence="1 2" key="1">
    <citation type="journal article" date="2020" name="Nat. Food">
        <title>A phased Vanilla planifolia genome enables genetic improvement of flavour and production.</title>
        <authorList>
            <person name="Hasing T."/>
            <person name="Tang H."/>
            <person name="Brym M."/>
            <person name="Khazi F."/>
            <person name="Huang T."/>
            <person name="Chambers A.H."/>
        </authorList>
    </citation>
    <scope>NUCLEOTIDE SEQUENCE [LARGE SCALE GENOMIC DNA]</scope>
    <source>
        <tissue evidence="1">Leaf</tissue>
    </source>
</reference>
<dbReference type="AlphaFoldDB" id="A0A835PR16"/>
<gene>
    <name evidence="1" type="ORF">HPP92_023201</name>
</gene>
<comment type="caution">
    <text evidence="1">The sequence shown here is derived from an EMBL/GenBank/DDBJ whole genome shotgun (WGS) entry which is preliminary data.</text>
</comment>
<proteinExistence type="predicted"/>
<keyword evidence="2" id="KW-1185">Reference proteome</keyword>
<name>A0A835PR16_VANPL</name>
<dbReference type="EMBL" id="JADCNL010000012">
    <property type="protein sequence ID" value="KAG0458044.1"/>
    <property type="molecule type" value="Genomic_DNA"/>
</dbReference>
<accession>A0A835PR16</accession>
<evidence type="ECO:0000313" key="2">
    <source>
        <dbReference type="Proteomes" id="UP000636800"/>
    </source>
</evidence>
<organism evidence="1 2">
    <name type="scientific">Vanilla planifolia</name>
    <name type="common">Vanilla</name>
    <dbReference type="NCBI Taxonomy" id="51239"/>
    <lineage>
        <taxon>Eukaryota</taxon>
        <taxon>Viridiplantae</taxon>
        <taxon>Streptophyta</taxon>
        <taxon>Embryophyta</taxon>
        <taxon>Tracheophyta</taxon>
        <taxon>Spermatophyta</taxon>
        <taxon>Magnoliopsida</taxon>
        <taxon>Liliopsida</taxon>
        <taxon>Asparagales</taxon>
        <taxon>Orchidaceae</taxon>
        <taxon>Vanilloideae</taxon>
        <taxon>Vanilleae</taxon>
        <taxon>Vanilla</taxon>
    </lineage>
</organism>
<evidence type="ECO:0000313" key="1">
    <source>
        <dbReference type="EMBL" id="KAG0458044.1"/>
    </source>
</evidence>
<dbReference type="Proteomes" id="UP000636800">
    <property type="component" value="Chromosome 12"/>
</dbReference>
<protein>
    <submittedName>
        <fullName evidence="1">Uncharacterized protein</fullName>
    </submittedName>
</protein>